<evidence type="ECO:0000313" key="6">
    <source>
        <dbReference type="Proteomes" id="UP000678499"/>
    </source>
</evidence>
<dbReference type="GO" id="GO:0050104">
    <property type="term" value="F:L-gulonate 3-dehydrogenase activity"/>
    <property type="evidence" value="ECO:0007669"/>
    <property type="project" value="TreeGrafter"/>
</dbReference>
<dbReference type="OrthoDB" id="2021159at2759"/>
<keyword evidence="2" id="KW-0560">Oxidoreductase</keyword>
<dbReference type="SUPFAM" id="SSF51735">
    <property type="entry name" value="NAD(P)-binding Rossmann-fold domains"/>
    <property type="match status" value="1"/>
</dbReference>
<dbReference type="EMBL" id="OA883826">
    <property type="protein sequence ID" value="CAD7279795.1"/>
    <property type="molecule type" value="Genomic_DNA"/>
</dbReference>
<dbReference type="AlphaFoldDB" id="A0A7R9BSM6"/>
<evidence type="ECO:0000256" key="1">
    <source>
        <dbReference type="ARBA" id="ARBA00009463"/>
    </source>
</evidence>
<dbReference type="FunFam" id="3.40.50.720:FF:000356">
    <property type="entry name" value="Lambda-crystallin homolog"/>
    <property type="match status" value="1"/>
</dbReference>
<dbReference type="InterPro" id="IPR008927">
    <property type="entry name" value="6-PGluconate_DH-like_C_sf"/>
</dbReference>
<dbReference type="InterPro" id="IPR036291">
    <property type="entry name" value="NAD(P)-bd_dom_sf"/>
</dbReference>
<dbReference type="InterPro" id="IPR013328">
    <property type="entry name" value="6PGD_dom2"/>
</dbReference>
<dbReference type="SUPFAM" id="SSF48179">
    <property type="entry name" value="6-phosphogluconate dehydrogenase C-terminal domain-like"/>
    <property type="match status" value="1"/>
</dbReference>
<dbReference type="Proteomes" id="UP000678499">
    <property type="component" value="Unassembled WGS sequence"/>
</dbReference>
<dbReference type="InterPro" id="IPR006180">
    <property type="entry name" value="3-OHacyl-CoA_DH_CS"/>
</dbReference>
<gene>
    <name evidence="5" type="ORF">NMOB1V02_LOCUS7460</name>
</gene>
<dbReference type="Gene3D" id="1.10.1040.10">
    <property type="entry name" value="N-(1-d-carboxylethyl)-l-norvaline Dehydrogenase, domain 2"/>
    <property type="match status" value="1"/>
</dbReference>
<dbReference type="InterPro" id="IPR006108">
    <property type="entry name" value="3HC_DH_C"/>
</dbReference>
<name>A0A7R9BSM6_9CRUS</name>
<evidence type="ECO:0000256" key="2">
    <source>
        <dbReference type="ARBA" id="ARBA00023002"/>
    </source>
</evidence>
<organism evidence="5">
    <name type="scientific">Notodromas monacha</name>
    <dbReference type="NCBI Taxonomy" id="399045"/>
    <lineage>
        <taxon>Eukaryota</taxon>
        <taxon>Metazoa</taxon>
        <taxon>Ecdysozoa</taxon>
        <taxon>Arthropoda</taxon>
        <taxon>Crustacea</taxon>
        <taxon>Oligostraca</taxon>
        <taxon>Ostracoda</taxon>
        <taxon>Podocopa</taxon>
        <taxon>Podocopida</taxon>
        <taxon>Cypridocopina</taxon>
        <taxon>Cypridoidea</taxon>
        <taxon>Cyprididae</taxon>
        <taxon>Notodromas</taxon>
    </lineage>
</organism>
<keyword evidence="6" id="KW-1185">Reference proteome</keyword>
<feature type="domain" description="3-hydroxyacyl-CoA dehydrogenase NAD binding" evidence="4">
    <location>
        <begin position="6"/>
        <end position="191"/>
    </location>
</feature>
<dbReference type="Pfam" id="PF00725">
    <property type="entry name" value="3HCDH"/>
    <property type="match status" value="1"/>
</dbReference>
<evidence type="ECO:0000313" key="5">
    <source>
        <dbReference type="EMBL" id="CAD7279795.1"/>
    </source>
</evidence>
<feature type="domain" description="3-hydroxyacyl-CoA dehydrogenase C-terminal" evidence="3">
    <location>
        <begin position="195"/>
        <end position="251"/>
    </location>
</feature>
<accession>A0A7R9BSM6</accession>
<dbReference type="Pfam" id="PF02737">
    <property type="entry name" value="3HCDH_N"/>
    <property type="match status" value="1"/>
</dbReference>
<dbReference type="PROSITE" id="PS00067">
    <property type="entry name" value="3HCDH"/>
    <property type="match status" value="1"/>
</dbReference>
<evidence type="ECO:0000259" key="3">
    <source>
        <dbReference type="Pfam" id="PF00725"/>
    </source>
</evidence>
<reference evidence="5" key="1">
    <citation type="submission" date="2020-11" db="EMBL/GenBank/DDBJ databases">
        <authorList>
            <person name="Tran Van P."/>
        </authorList>
    </citation>
    <scope>NUCLEOTIDE SEQUENCE</scope>
</reference>
<protein>
    <recommendedName>
        <fullName evidence="7">Lambda-crystallin</fullName>
    </recommendedName>
</protein>
<evidence type="ECO:0000259" key="4">
    <source>
        <dbReference type="Pfam" id="PF02737"/>
    </source>
</evidence>
<dbReference type="GO" id="GO:0070403">
    <property type="term" value="F:NAD+ binding"/>
    <property type="evidence" value="ECO:0007669"/>
    <property type="project" value="InterPro"/>
</dbReference>
<dbReference type="Gene3D" id="3.40.50.720">
    <property type="entry name" value="NAD(P)-binding Rossmann-like Domain"/>
    <property type="match status" value="1"/>
</dbReference>
<dbReference type="PANTHER" id="PTHR48075:SF1">
    <property type="entry name" value="LAMBDA-CRYSTALLIN HOMOLOG"/>
    <property type="match status" value="1"/>
</dbReference>
<dbReference type="GO" id="GO:0006631">
    <property type="term" value="P:fatty acid metabolic process"/>
    <property type="evidence" value="ECO:0007669"/>
    <property type="project" value="InterPro"/>
</dbReference>
<sequence>MSSKGKIGIMGSGLIGRSWAMLFASVGYPVQLFDVSDEQLKKALEDIANQMKSLEADGTLRGSLSAERQLSLISTSKSLEETVSDAWYVQECVPESLDVKKEAFKKLDDVVESLGIGNKVILASSSSTIASSLFSEGLKHKARVLIAHPVNPPYYVPLVEIVPTSWTDAEVISGTKNLMLEIGQAPVVLRKEVMGFALNRIQYAILNECWRLVSDGILDVKEVDVVMSEGLGMRYAFLGPLETAHLNAQGMAEYIDKYAAGIYKTSNDFGPIPNMATSEAKDQIISQLEAMVPTKDLDQRRRFRDRALRALSKIKNELASE</sequence>
<proteinExistence type="inferred from homology"/>
<evidence type="ECO:0008006" key="7">
    <source>
        <dbReference type="Google" id="ProtNLM"/>
    </source>
</evidence>
<dbReference type="PANTHER" id="PTHR48075">
    <property type="entry name" value="3-HYDROXYACYL-COA DEHYDROGENASE FAMILY PROTEIN"/>
    <property type="match status" value="1"/>
</dbReference>
<dbReference type="EMBL" id="CAJPEX010001789">
    <property type="protein sequence ID" value="CAG0919947.1"/>
    <property type="molecule type" value="Genomic_DNA"/>
</dbReference>
<dbReference type="InterPro" id="IPR006176">
    <property type="entry name" value="3-OHacyl-CoA_DH_NAD-bd"/>
</dbReference>
<comment type="similarity">
    <text evidence="1">Belongs to the 3-hydroxyacyl-CoA dehydrogenase family.</text>
</comment>